<keyword evidence="3" id="KW-1185">Reference proteome</keyword>
<dbReference type="AlphaFoldDB" id="A0A1I3M2F0"/>
<dbReference type="Proteomes" id="UP000198915">
    <property type="component" value="Unassembled WGS sequence"/>
</dbReference>
<dbReference type="STRING" id="1884381.SAMN05518846_101499"/>
<protein>
    <submittedName>
        <fullName evidence="2">Uncharacterized protein</fullName>
    </submittedName>
</protein>
<reference evidence="3" key="1">
    <citation type="submission" date="2016-10" db="EMBL/GenBank/DDBJ databases">
        <authorList>
            <person name="Varghese N."/>
            <person name="Submissions S."/>
        </authorList>
    </citation>
    <scope>NUCLEOTIDE SEQUENCE [LARGE SCALE GENOMIC DNA]</scope>
    <source>
        <strain evidence="3">OK042</strain>
    </source>
</reference>
<dbReference type="EMBL" id="FORT01000001">
    <property type="protein sequence ID" value="SFI91172.1"/>
    <property type="molecule type" value="Genomic_DNA"/>
</dbReference>
<evidence type="ECO:0000256" key="1">
    <source>
        <dbReference type="SAM" id="MobiDB-lite"/>
    </source>
</evidence>
<accession>A0A1I3M2F0</accession>
<gene>
    <name evidence="2" type="ORF">SAMN05518846_101499</name>
</gene>
<evidence type="ECO:0000313" key="2">
    <source>
        <dbReference type="EMBL" id="SFI91172.1"/>
    </source>
</evidence>
<proteinExistence type="predicted"/>
<feature type="compositionally biased region" description="Polar residues" evidence="1">
    <location>
        <begin position="92"/>
        <end position="104"/>
    </location>
</feature>
<name>A0A1I3M2F0_9BACL</name>
<organism evidence="2 3">
    <name type="scientific">Brevibacillus centrosporus</name>
    <dbReference type="NCBI Taxonomy" id="54910"/>
    <lineage>
        <taxon>Bacteria</taxon>
        <taxon>Bacillati</taxon>
        <taxon>Bacillota</taxon>
        <taxon>Bacilli</taxon>
        <taxon>Bacillales</taxon>
        <taxon>Paenibacillaceae</taxon>
        <taxon>Brevibacillus</taxon>
    </lineage>
</organism>
<evidence type="ECO:0000313" key="3">
    <source>
        <dbReference type="Proteomes" id="UP000198915"/>
    </source>
</evidence>
<feature type="region of interest" description="Disordered" evidence="1">
    <location>
        <begin position="85"/>
        <end position="104"/>
    </location>
</feature>
<dbReference type="RefSeq" id="WP_092266364.1">
    <property type="nucleotide sequence ID" value="NZ_FORT01000001.1"/>
</dbReference>
<sequence>MNEKPHLIHPSDLSVMLKSLATIDETKKNSAYRKHHESIMLHCASIAAQITPEIEELSTQISFLTKRREYLMSLYNDIYTKYSESSKEWEQYNYSSTETSQKAE</sequence>